<reference evidence="2 3" key="1">
    <citation type="journal article" date="2024" name="Commun. Biol.">
        <title>Comparative genomic analysis of thermophilic fungi reveals convergent evolutionary adaptations and gene losses.</title>
        <authorList>
            <person name="Steindorff A.S."/>
            <person name="Aguilar-Pontes M.V."/>
            <person name="Robinson A.J."/>
            <person name="Andreopoulos B."/>
            <person name="LaButti K."/>
            <person name="Kuo A."/>
            <person name="Mondo S."/>
            <person name="Riley R."/>
            <person name="Otillar R."/>
            <person name="Haridas S."/>
            <person name="Lipzen A."/>
            <person name="Grimwood J."/>
            <person name="Schmutz J."/>
            <person name="Clum A."/>
            <person name="Reid I.D."/>
            <person name="Moisan M.C."/>
            <person name="Butler G."/>
            <person name="Nguyen T.T.M."/>
            <person name="Dewar K."/>
            <person name="Conant G."/>
            <person name="Drula E."/>
            <person name="Henrissat B."/>
            <person name="Hansel C."/>
            <person name="Singer S."/>
            <person name="Hutchinson M.I."/>
            <person name="de Vries R.P."/>
            <person name="Natvig D.O."/>
            <person name="Powell A.J."/>
            <person name="Tsang A."/>
            <person name="Grigoriev I.V."/>
        </authorList>
    </citation>
    <scope>NUCLEOTIDE SEQUENCE [LARGE SCALE GENOMIC DNA]</scope>
    <source>
        <strain evidence="2 3">CBS 494.80</strain>
    </source>
</reference>
<feature type="transmembrane region" description="Helical" evidence="1">
    <location>
        <begin position="43"/>
        <end position="62"/>
    </location>
</feature>
<keyword evidence="1" id="KW-0812">Transmembrane</keyword>
<evidence type="ECO:0000256" key="1">
    <source>
        <dbReference type="SAM" id="Phobius"/>
    </source>
</evidence>
<evidence type="ECO:0000313" key="2">
    <source>
        <dbReference type="EMBL" id="KAL2066795.1"/>
    </source>
</evidence>
<dbReference type="Proteomes" id="UP001595075">
    <property type="component" value="Unassembled WGS sequence"/>
</dbReference>
<keyword evidence="1" id="KW-1133">Transmembrane helix</keyword>
<name>A0ABR4CA23_9HELO</name>
<proteinExistence type="predicted"/>
<evidence type="ECO:0000313" key="3">
    <source>
        <dbReference type="Proteomes" id="UP001595075"/>
    </source>
</evidence>
<accession>A0ABR4CA23</accession>
<comment type="caution">
    <text evidence="2">The sequence shown here is derived from an EMBL/GenBank/DDBJ whole genome shotgun (WGS) entry which is preliminary data.</text>
</comment>
<dbReference type="EMBL" id="JAZHXI010000010">
    <property type="protein sequence ID" value="KAL2066795.1"/>
    <property type="molecule type" value="Genomic_DNA"/>
</dbReference>
<keyword evidence="3" id="KW-1185">Reference proteome</keyword>
<feature type="transmembrane region" description="Helical" evidence="1">
    <location>
        <begin position="16"/>
        <end position="37"/>
    </location>
</feature>
<keyword evidence="1" id="KW-0472">Membrane</keyword>
<sequence length="217" mass="25230">MDTIEERSRQARGDQIVCVGMFYMFIFALFIWISTLLELPRNYIHAAGLAYLVLGIVIYAILKSRAHKRLQQIIYPPLLPRVNSYDSGYTSNYGSINESEIRIRITNEEGFQITNQDRFCQLCVLRTQERSLRSELAVLIKKAHEAYQKHLKVSQFICAHDGPKAAMVSTHWVSVNDTNAWYAADLERSKKDKELQIIVRKIQNLRDEMQEHFYDGV</sequence>
<protein>
    <submittedName>
        <fullName evidence="2">Uncharacterized protein</fullName>
    </submittedName>
</protein>
<gene>
    <name evidence="2" type="ORF">VTL71DRAFT_1219</name>
</gene>
<organism evidence="2 3">
    <name type="scientific">Oculimacula yallundae</name>
    <dbReference type="NCBI Taxonomy" id="86028"/>
    <lineage>
        <taxon>Eukaryota</taxon>
        <taxon>Fungi</taxon>
        <taxon>Dikarya</taxon>
        <taxon>Ascomycota</taxon>
        <taxon>Pezizomycotina</taxon>
        <taxon>Leotiomycetes</taxon>
        <taxon>Helotiales</taxon>
        <taxon>Ploettnerulaceae</taxon>
        <taxon>Oculimacula</taxon>
    </lineage>
</organism>